<evidence type="ECO:0000256" key="5">
    <source>
        <dbReference type="ARBA" id="ARBA00022692"/>
    </source>
</evidence>
<dbReference type="SUPFAM" id="SSF48264">
    <property type="entry name" value="Cytochrome P450"/>
    <property type="match status" value="1"/>
</dbReference>
<evidence type="ECO:0000256" key="4">
    <source>
        <dbReference type="ARBA" id="ARBA00022617"/>
    </source>
</evidence>
<evidence type="ECO:0000256" key="10">
    <source>
        <dbReference type="ARBA" id="ARBA00023033"/>
    </source>
</evidence>
<dbReference type="Proteomes" id="UP001215712">
    <property type="component" value="Unassembled WGS sequence"/>
</dbReference>
<evidence type="ECO:0000256" key="9">
    <source>
        <dbReference type="ARBA" id="ARBA00023004"/>
    </source>
</evidence>
<accession>A0AAD6HQD8</accession>
<keyword evidence="6 12" id="KW-0479">Metal-binding</keyword>
<keyword evidence="15" id="KW-1185">Reference proteome</keyword>
<dbReference type="PANTHER" id="PTHR24305:SF157">
    <property type="entry name" value="N-ACETYLTRYPTOPHAN 6-HYDROXYLASE IVOC-RELATED"/>
    <property type="match status" value="1"/>
</dbReference>
<name>A0AAD6HQD8_9EURO</name>
<evidence type="ECO:0000313" key="14">
    <source>
        <dbReference type="EMBL" id="KAJ5731843.1"/>
    </source>
</evidence>
<dbReference type="Pfam" id="PF00067">
    <property type="entry name" value="p450"/>
    <property type="match status" value="1"/>
</dbReference>
<evidence type="ECO:0000256" key="2">
    <source>
        <dbReference type="ARBA" id="ARBA00004167"/>
    </source>
</evidence>
<evidence type="ECO:0000256" key="8">
    <source>
        <dbReference type="ARBA" id="ARBA00023002"/>
    </source>
</evidence>
<dbReference type="PANTHER" id="PTHR24305">
    <property type="entry name" value="CYTOCHROME P450"/>
    <property type="match status" value="1"/>
</dbReference>
<dbReference type="PRINTS" id="PR00463">
    <property type="entry name" value="EP450I"/>
</dbReference>
<dbReference type="PRINTS" id="PR00385">
    <property type="entry name" value="P450"/>
</dbReference>
<evidence type="ECO:0000256" key="6">
    <source>
        <dbReference type="ARBA" id="ARBA00022723"/>
    </source>
</evidence>
<dbReference type="GO" id="GO:0020037">
    <property type="term" value="F:heme binding"/>
    <property type="evidence" value="ECO:0007669"/>
    <property type="project" value="InterPro"/>
</dbReference>
<dbReference type="Gene3D" id="1.10.630.10">
    <property type="entry name" value="Cytochrome P450"/>
    <property type="match status" value="1"/>
</dbReference>
<keyword evidence="9 12" id="KW-0408">Iron</keyword>
<evidence type="ECO:0000256" key="3">
    <source>
        <dbReference type="ARBA" id="ARBA00010617"/>
    </source>
</evidence>
<dbReference type="InterPro" id="IPR001128">
    <property type="entry name" value="Cyt_P450"/>
</dbReference>
<comment type="cofactor">
    <cofactor evidence="1 12">
        <name>heme</name>
        <dbReference type="ChEBI" id="CHEBI:30413"/>
    </cofactor>
</comment>
<feature type="binding site" description="axial binding residue" evidence="12">
    <location>
        <position position="447"/>
    </location>
    <ligand>
        <name>heme</name>
        <dbReference type="ChEBI" id="CHEBI:30413"/>
    </ligand>
    <ligandPart>
        <name>Fe</name>
        <dbReference type="ChEBI" id="CHEBI:18248"/>
    </ligandPart>
</feature>
<dbReference type="FunFam" id="1.10.630.10:FF:000069">
    <property type="entry name" value="Cytochrome P450, putative (Eurofung)"/>
    <property type="match status" value="1"/>
</dbReference>
<dbReference type="InterPro" id="IPR050121">
    <property type="entry name" value="Cytochrome_P450_monoxygenase"/>
</dbReference>
<comment type="caution">
    <text evidence="14">The sequence shown here is derived from an EMBL/GenBank/DDBJ whole genome shotgun (WGS) entry which is preliminary data.</text>
</comment>
<dbReference type="GO" id="GO:0043386">
    <property type="term" value="P:mycotoxin biosynthetic process"/>
    <property type="evidence" value="ECO:0007669"/>
    <property type="project" value="UniProtKB-ARBA"/>
</dbReference>
<evidence type="ECO:0000256" key="1">
    <source>
        <dbReference type="ARBA" id="ARBA00001971"/>
    </source>
</evidence>
<reference evidence="14" key="2">
    <citation type="submission" date="2023-01" db="EMBL/GenBank/DDBJ databases">
        <authorList>
            <person name="Petersen C."/>
        </authorList>
    </citation>
    <scope>NUCLEOTIDE SEQUENCE</scope>
    <source>
        <strain evidence="14">IBT 17514</strain>
    </source>
</reference>
<dbReference type="GO" id="GO:0005506">
    <property type="term" value="F:iron ion binding"/>
    <property type="evidence" value="ECO:0007669"/>
    <property type="project" value="InterPro"/>
</dbReference>
<dbReference type="CDD" id="cd11062">
    <property type="entry name" value="CYP58-like"/>
    <property type="match status" value="1"/>
</dbReference>
<dbReference type="GO" id="GO:0004497">
    <property type="term" value="F:monooxygenase activity"/>
    <property type="evidence" value="ECO:0007669"/>
    <property type="project" value="UniProtKB-KW"/>
</dbReference>
<reference evidence="14" key="1">
    <citation type="journal article" date="2023" name="IMA Fungus">
        <title>Comparative genomic study of the Penicillium genus elucidates a diverse pangenome and 15 lateral gene transfer events.</title>
        <authorList>
            <person name="Petersen C."/>
            <person name="Sorensen T."/>
            <person name="Nielsen M.R."/>
            <person name="Sondergaard T.E."/>
            <person name="Sorensen J.L."/>
            <person name="Fitzpatrick D.A."/>
            <person name="Frisvad J.C."/>
            <person name="Nielsen K.L."/>
        </authorList>
    </citation>
    <scope>NUCLEOTIDE SEQUENCE</scope>
    <source>
        <strain evidence="14">IBT 17514</strain>
    </source>
</reference>
<sequence>MSTTVMGSSMPSYVQISCVALLAYILSTIVYRLYLHPLHNFPGPKLAAISTLYELYFQYVRDRDFTFEVERMHQKYGPVVRINPREIHIADPDFYEQIYARGPNKRNKDRKFVPIFAAPHAIIAAVDHDLHKTRARVMRSYFSQQSIRKREPAITSCIEKLLKRFEDARETGECITLNNAFNAMTGDIITSYAYGRDLRFLDDPEFKLKWKDAVSGALQAGVFFRFFPLLDVFKIMPEWLVIALNPGVAEILYIKDLIREQVRERLATKTKEVEATIFDALIDPSVPPEYKTLDRLTDEGHIFLIGGSETTANTLTTITFHLLSNPPIWARFREELQNAMPVGDKILPWSELEQLPFLHGVIKEGLRLAMGVSSRLPRVAPNENLQCGDWIIPAGTPMSTMTYMVHMNPSIFPNPEKFDPERWITASKRGQNLERYLVSFTRGTRECIGFRLAYSELYLTTATLFRKLDMELYETTDKDCRFSRDCFFPGPKRGSKGVRVIIK</sequence>
<proteinExistence type="inferred from homology"/>
<evidence type="ECO:0000313" key="15">
    <source>
        <dbReference type="Proteomes" id="UP001215712"/>
    </source>
</evidence>
<keyword evidence="10" id="KW-0503">Monooxygenase</keyword>
<gene>
    <name evidence="14" type="ORF">N7493_003324</name>
</gene>
<dbReference type="GO" id="GO:0016705">
    <property type="term" value="F:oxidoreductase activity, acting on paired donors, with incorporation or reduction of molecular oxygen"/>
    <property type="evidence" value="ECO:0007669"/>
    <property type="project" value="InterPro"/>
</dbReference>
<keyword evidence="8" id="KW-0560">Oxidoreductase</keyword>
<dbReference type="AlphaFoldDB" id="A0AAD6HQD8"/>
<evidence type="ECO:0000256" key="11">
    <source>
        <dbReference type="ARBA" id="ARBA00023136"/>
    </source>
</evidence>
<dbReference type="EMBL" id="JAQJAN010000004">
    <property type="protein sequence ID" value="KAJ5731843.1"/>
    <property type="molecule type" value="Genomic_DNA"/>
</dbReference>
<evidence type="ECO:0000256" key="12">
    <source>
        <dbReference type="PIRSR" id="PIRSR602401-1"/>
    </source>
</evidence>
<organism evidence="14 15">
    <name type="scientific">Penicillium malachiteum</name>
    <dbReference type="NCBI Taxonomy" id="1324776"/>
    <lineage>
        <taxon>Eukaryota</taxon>
        <taxon>Fungi</taxon>
        <taxon>Dikarya</taxon>
        <taxon>Ascomycota</taxon>
        <taxon>Pezizomycotina</taxon>
        <taxon>Eurotiomycetes</taxon>
        <taxon>Eurotiomycetidae</taxon>
        <taxon>Eurotiales</taxon>
        <taxon>Aspergillaceae</taxon>
        <taxon>Penicillium</taxon>
    </lineage>
</organism>
<dbReference type="InterPro" id="IPR036396">
    <property type="entry name" value="Cyt_P450_sf"/>
</dbReference>
<keyword evidence="7 13" id="KW-1133">Transmembrane helix</keyword>
<protein>
    <submittedName>
        <fullName evidence="14">Cytochrome protein</fullName>
    </submittedName>
</protein>
<dbReference type="InterPro" id="IPR002401">
    <property type="entry name" value="Cyt_P450_E_grp-I"/>
</dbReference>
<keyword evidence="11 13" id="KW-0472">Membrane</keyword>
<keyword evidence="5 13" id="KW-0812">Transmembrane</keyword>
<dbReference type="GO" id="GO:0016020">
    <property type="term" value="C:membrane"/>
    <property type="evidence" value="ECO:0007669"/>
    <property type="project" value="UniProtKB-SubCell"/>
</dbReference>
<comment type="subcellular location">
    <subcellularLocation>
        <location evidence="2">Membrane</location>
        <topology evidence="2">Single-pass membrane protein</topology>
    </subcellularLocation>
</comment>
<evidence type="ECO:0000256" key="13">
    <source>
        <dbReference type="SAM" id="Phobius"/>
    </source>
</evidence>
<evidence type="ECO:0000256" key="7">
    <source>
        <dbReference type="ARBA" id="ARBA00022989"/>
    </source>
</evidence>
<feature type="transmembrane region" description="Helical" evidence="13">
    <location>
        <begin position="12"/>
        <end position="35"/>
    </location>
</feature>
<keyword evidence="4 12" id="KW-0349">Heme</keyword>
<comment type="similarity">
    <text evidence="3">Belongs to the cytochrome P450 family.</text>
</comment>